<name>A0AAD9X4D3_9ROSI</name>
<accession>A0AAD9X4D3</accession>
<gene>
    <name evidence="3" type="ORF">Ddye_012400</name>
</gene>
<sequence length="174" mass="19788">MLTRVRLLIYQMLEVSLMLLGMIPIVFGCSCSKSNRRPHVNGIEEADKVVLTKKDSGKSVLDNSGKKYVHSNNSVNHESEKAEDSRLEILSEDMEENFGVNVNRKGICSSGKMNKKIKQQVNLNLDANHQELMKDELKDSEIRKALHQEMMDSVLLVMEKALWIPKLILPRVIV</sequence>
<keyword evidence="2" id="KW-0472">Membrane</keyword>
<feature type="region of interest" description="Disordered" evidence="1">
    <location>
        <begin position="62"/>
        <end position="83"/>
    </location>
</feature>
<keyword evidence="2" id="KW-0812">Transmembrane</keyword>
<keyword evidence="4" id="KW-1185">Reference proteome</keyword>
<dbReference type="EMBL" id="JANJYI010000004">
    <property type="protein sequence ID" value="KAK2652544.1"/>
    <property type="molecule type" value="Genomic_DNA"/>
</dbReference>
<dbReference type="AlphaFoldDB" id="A0AAD9X4D3"/>
<protein>
    <submittedName>
        <fullName evidence="3">Uncharacterized protein</fullName>
    </submittedName>
</protein>
<evidence type="ECO:0000313" key="4">
    <source>
        <dbReference type="Proteomes" id="UP001280121"/>
    </source>
</evidence>
<feature type="transmembrane region" description="Helical" evidence="2">
    <location>
        <begin position="7"/>
        <end position="27"/>
    </location>
</feature>
<proteinExistence type="predicted"/>
<evidence type="ECO:0000313" key="3">
    <source>
        <dbReference type="EMBL" id="KAK2652544.1"/>
    </source>
</evidence>
<reference evidence="3" key="1">
    <citation type="journal article" date="2023" name="Plant J.">
        <title>Genome sequences and population genomics provide insights into the demographic history, inbreeding, and mutation load of two 'living fossil' tree species of Dipteronia.</title>
        <authorList>
            <person name="Feng Y."/>
            <person name="Comes H.P."/>
            <person name="Chen J."/>
            <person name="Zhu S."/>
            <person name="Lu R."/>
            <person name="Zhang X."/>
            <person name="Li P."/>
            <person name="Qiu J."/>
            <person name="Olsen K.M."/>
            <person name="Qiu Y."/>
        </authorList>
    </citation>
    <scope>NUCLEOTIDE SEQUENCE</scope>
    <source>
        <strain evidence="3">KIB01</strain>
    </source>
</reference>
<dbReference type="PROSITE" id="PS51257">
    <property type="entry name" value="PROKAR_LIPOPROTEIN"/>
    <property type="match status" value="1"/>
</dbReference>
<organism evidence="3 4">
    <name type="scientific">Dipteronia dyeriana</name>
    <dbReference type="NCBI Taxonomy" id="168575"/>
    <lineage>
        <taxon>Eukaryota</taxon>
        <taxon>Viridiplantae</taxon>
        <taxon>Streptophyta</taxon>
        <taxon>Embryophyta</taxon>
        <taxon>Tracheophyta</taxon>
        <taxon>Spermatophyta</taxon>
        <taxon>Magnoliopsida</taxon>
        <taxon>eudicotyledons</taxon>
        <taxon>Gunneridae</taxon>
        <taxon>Pentapetalae</taxon>
        <taxon>rosids</taxon>
        <taxon>malvids</taxon>
        <taxon>Sapindales</taxon>
        <taxon>Sapindaceae</taxon>
        <taxon>Hippocastanoideae</taxon>
        <taxon>Acereae</taxon>
        <taxon>Dipteronia</taxon>
    </lineage>
</organism>
<dbReference type="Proteomes" id="UP001280121">
    <property type="component" value="Unassembled WGS sequence"/>
</dbReference>
<comment type="caution">
    <text evidence="3">The sequence shown here is derived from an EMBL/GenBank/DDBJ whole genome shotgun (WGS) entry which is preliminary data.</text>
</comment>
<evidence type="ECO:0000256" key="1">
    <source>
        <dbReference type="SAM" id="MobiDB-lite"/>
    </source>
</evidence>
<evidence type="ECO:0000256" key="2">
    <source>
        <dbReference type="SAM" id="Phobius"/>
    </source>
</evidence>
<keyword evidence="2" id="KW-1133">Transmembrane helix</keyword>